<evidence type="ECO:0000313" key="3">
    <source>
        <dbReference type="Proteomes" id="UP000178227"/>
    </source>
</evidence>
<feature type="domain" description="N-acetyltransferase" evidence="1">
    <location>
        <begin position="3"/>
        <end position="146"/>
    </location>
</feature>
<comment type="caution">
    <text evidence="2">The sequence shown here is derived from an EMBL/GenBank/DDBJ whole genome shotgun (WGS) entry which is preliminary data.</text>
</comment>
<dbReference type="InterPro" id="IPR000182">
    <property type="entry name" value="GNAT_dom"/>
</dbReference>
<dbReference type="SUPFAM" id="SSF55729">
    <property type="entry name" value="Acyl-CoA N-acyltransferases (Nat)"/>
    <property type="match status" value="1"/>
</dbReference>
<evidence type="ECO:0000259" key="1">
    <source>
        <dbReference type="PROSITE" id="PS51186"/>
    </source>
</evidence>
<evidence type="ECO:0000313" key="2">
    <source>
        <dbReference type="EMBL" id="OGN22158.1"/>
    </source>
</evidence>
<dbReference type="InterPro" id="IPR016181">
    <property type="entry name" value="Acyl_CoA_acyltransferase"/>
</dbReference>
<dbReference type="STRING" id="1802694.A2918_03295"/>
<dbReference type="EMBL" id="MGKI01000014">
    <property type="protein sequence ID" value="OGN22158.1"/>
    <property type="molecule type" value="Genomic_DNA"/>
</dbReference>
<dbReference type="CDD" id="cd04301">
    <property type="entry name" value="NAT_SF"/>
    <property type="match status" value="1"/>
</dbReference>
<accession>A0A1F8GBQ7</accession>
<dbReference type="PANTHER" id="PTHR43328">
    <property type="entry name" value="ACETYLTRANSFERASE-RELATED"/>
    <property type="match status" value="1"/>
</dbReference>
<proteinExistence type="predicted"/>
<name>A0A1F8GBQ7_9BACT</name>
<organism evidence="2 3">
    <name type="scientific">Candidatus Yanofskybacteria bacterium RIFCSPLOWO2_01_FULL_42_49</name>
    <dbReference type="NCBI Taxonomy" id="1802694"/>
    <lineage>
        <taxon>Bacteria</taxon>
        <taxon>Candidatus Yanofskyibacteriota</taxon>
    </lineage>
</organism>
<dbReference type="Pfam" id="PF00583">
    <property type="entry name" value="Acetyltransf_1"/>
    <property type="match status" value="1"/>
</dbReference>
<dbReference type="AlphaFoldDB" id="A0A1F8GBQ7"/>
<dbReference type="GO" id="GO:0016747">
    <property type="term" value="F:acyltransferase activity, transferring groups other than amino-acyl groups"/>
    <property type="evidence" value="ECO:0007669"/>
    <property type="project" value="InterPro"/>
</dbReference>
<dbReference type="Gene3D" id="3.40.630.30">
    <property type="match status" value="1"/>
</dbReference>
<gene>
    <name evidence="2" type="ORF">A2918_03295</name>
</gene>
<dbReference type="PROSITE" id="PS51186">
    <property type="entry name" value="GNAT"/>
    <property type="match status" value="1"/>
</dbReference>
<reference evidence="2 3" key="1">
    <citation type="journal article" date="2016" name="Nat. Commun.">
        <title>Thousands of microbial genomes shed light on interconnected biogeochemical processes in an aquifer system.</title>
        <authorList>
            <person name="Anantharaman K."/>
            <person name="Brown C.T."/>
            <person name="Hug L.A."/>
            <person name="Sharon I."/>
            <person name="Castelle C.J."/>
            <person name="Probst A.J."/>
            <person name="Thomas B.C."/>
            <person name="Singh A."/>
            <person name="Wilkins M.J."/>
            <person name="Karaoz U."/>
            <person name="Brodie E.L."/>
            <person name="Williams K.H."/>
            <person name="Hubbard S.S."/>
            <person name="Banfield J.F."/>
        </authorList>
    </citation>
    <scope>NUCLEOTIDE SEQUENCE [LARGE SCALE GENOMIC DNA]</scope>
</reference>
<dbReference type="Proteomes" id="UP000178227">
    <property type="component" value="Unassembled WGS sequence"/>
</dbReference>
<protein>
    <recommendedName>
        <fullName evidence="1">N-acetyltransferase domain-containing protein</fullName>
    </recommendedName>
</protein>
<dbReference type="PANTHER" id="PTHR43328:SF1">
    <property type="entry name" value="N-ACETYLTRANSFERASE DOMAIN-CONTAINING PROTEIN"/>
    <property type="match status" value="1"/>
</dbReference>
<sequence>MGLIIRPAQLDDAQRIWEIRNEPQARAVAANSDVIPLAQHISWFENKYFKPEGDSCFVAEIDGKVIGYCRFDSEGDHYLNSIAVTSSMHGKGIGTILLGQSIKQLKTDKPIHAEVRRYNLASVKIFERNGFKKVSEDKKNIYYQLT</sequence>